<evidence type="ECO:0000256" key="4">
    <source>
        <dbReference type="ARBA" id="ARBA00022452"/>
    </source>
</evidence>
<keyword evidence="6" id="KW-0472">Membrane</keyword>
<keyword evidence="11" id="KW-1185">Reference proteome</keyword>
<evidence type="ECO:0000313" key="11">
    <source>
        <dbReference type="Proteomes" id="UP000636110"/>
    </source>
</evidence>
<evidence type="ECO:0000313" key="10">
    <source>
        <dbReference type="EMBL" id="MBB2148229.1"/>
    </source>
</evidence>
<evidence type="ECO:0000256" key="3">
    <source>
        <dbReference type="ARBA" id="ARBA00022448"/>
    </source>
</evidence>
<dbReference type="InterPro" id="IPR003423">
    <property type="entry name" value="OMP_efflux"/>
</dbReference>
<keyword evidence="3" id="KW-0813">Transport</keyword>
<accession>A0ABR6ETT4</accession>
<feature type="chain" id="PRO_5045360495" evidence="9">
    <location>
        <begin position="21"/>
        <end position="464"/>
    </location>
</feature>
<sequence length="464" mass="53214">MKIKLFVLLFLILCRIPVNAQQHKPEVLSFNEFLGYVKKYHPAVRQADLMLSKAETSLMMARGGFDPKLEVDFNNKQFKGTDYYSLFNSSFKIPTWYGIEVKAGFDTNEGYYLNPQNKTPDNGLASLGITVPLAQGLLINQRMADLRIAKIQLNMSKSERQLQAVNVIYSAATAYINWKRANDEATLYQEYLSFAEKRAADIKKLIQAGDKAAVDSIEARIVIKNRQLNLAEAQLKLTKSKLELSNYLWIENIPMELRESMIPEDDLENSIKIALNFEETGVDQINLDSHPKLLAMQNKIEILGIEQKLKRNMLLPKLDVGYHYLSDASYLNDYQTGNYKLELKFSVPLFLRKERGALKLAKLKMTDQQLDLNLERLQLKNKITAQQAEIKSIQQQIFITASLVSDYEKMLQSEERLFLMGESSVFLLNSRENSLVSTQLSRIALQNRFLISKVELFKIRANTE</sequence>
<evidence type="ECO:0000256" key="1">
    <source>
        <dbReference type="ARBA" id="ARBA00004442"/>
    </source>
</evidence>
<comment type="similarity">
    <text evidence="2">Belongs to the outer membrane factor (OMF) (TC 1.B.17) family.</text>
</comment>
<evidence type="ECO:0000256" key="2">
    <source>
        <dbReference type="ARBA" id="ARBA00007613"/>
    </source>
</evidence>
<comment type="subcellular location">
    <subcellularLocation>
        <location evidence="1">Cell outer membrane</location>
    </subcellularLocation>
</comment>
<protein>
    <submittedName>
        <fullName evidence="10">Transporter</fullName>
    </submittedName>
</protein>
<dbReference type="Proteomes" id="UP000636110">
    <property type="component" value="Unassembled WGS sequence"/>
</dbReference>
<proteinExistence type="inferred from homology"/>
<dbReference type="Gene3D" id="1.20.1600.10">
    <property type="entry name" value="Outer membrane efflux proteins (OEP)"/>
    <property type="match status" value="1"/>
</dbReference>
<name>A0ABR6ETT4_9SPHI</name>
<reference evidence="10 11" key="1">
    <citation type="submission" date="2019-11" db="EMBL/GenBank/DDBJ databases">
        <title>Description of Pedobacter sp. LMG 31462T.</title>
        <authorList>
            <person name="Carlier A."/>
            <person name="Qi S."/>
            <person name="Vandamme P."/>
        </authorList>
    </citation>
    <scope>NUCLEOTIDE SEQUENCE [LARGE SCALE GENOMIC DNA]</scope>
    <source>
        <strain evidence="10 11">LMG 31462</strain>
    </source>
</reference>
<keyword evidence="4" id="KW-1134">Transmembrane beta strand</keyword>
<evidence type="ECO:0000256" key="5">
    <source>
        <dbReference type="ARBA" id="ARBA00022692"/>
    </source>
</evidence>
<keyword evidence="7" id="KW-0998">Cell outer membrane</keyword>
<dbReference type="PANTHER" id="PTHR30026">
    <property type="entry name" value="OUTER MEMBRANE PROTEIN TOLC"/>
    <property type="match status" value="1"/>
</dbReference>
<keyword evidence="9" id="KW-0732">Signal</keyword>
<gene>
    <name evidence="10" type="ORF">GM920_04825</name>
</gene>
<dbReference type="PANTHER" id="PTHR30026:SF20">
    <property type="entry name" value="OUTER MEMBRANE PROTEIN TOLC"/>
    <property type="match status" value="1"/>
</dbReference>
<evidence type="ECO:0000256" key="9">
    <source>
        <dbReference type="SAM" id="SignalP"/>
    </source>
</evidence>
<keyword evidence="5" id="KW-0812">Transmembrane</keyword>
<dbReference type="Pfam" id="PF02321">
    <property type="entry name" value="OEP"/>
    <property type="match status" value="2"/>
</dbReference>
<comment type="caution">
    <text evidence="10">The sequence shown here is derived from an EMBL/GenBank/DDBJ whole genome shotgun (WGS) entry which is preliminary data.</text>
</comment>
<feature type="coiled-coil region" evidence="8">
    <location>
        <begin position="360"/>
        <end position="396"/>
    </location>
</feature>
<dbReference type="EMBL" id="WNXC01000001">
    <property type="protein sequence ID" value="MBB2148229.1"/>
    <property type="molecule type" value="Genomic_DNA"/>
</dbReference>
<organism evidence="10 11">
    <name type="scientific">Pedobacter gandavensis</name>
    <dbReference type="NCBI Taxonomy" id="2679963"/>
    <lineage>
        <taxon>Bacteria</taxon>
        <taxon>Pseudomonadati</taxon>
        <taxon>Bacteroidota</taxon>
        <taxon>Sphingobacteriia</taxon>
        <taxon>Sphingobacteriales</taxon>
        <taxon>Sphingobacteriaceae</taxon>
        <taxon>Pedobacter</taxon>
    </lineage>
</organism>
<dbReference type="InterPro" id="IPR051906">
    <property type="entry name" value="TolC-like"/>
</dbReference>
<evidence type="ECO:0000256" key="6">
    <source>
        <dbReference type="ARBA" id="ARBA00023136"/>
    </source>
</evidence>
<dbReference type="RefSeq" id="WP_182953949.1">
    <property type="nucleotide sequence ID" value="NZ_WNXC01000001.1"/>
</dbReference>
<evidence type="ECO:0000256" key="8">
    <source>
        <dbReference type="SAM" id="Coils"/>
    </source>
</evidence>
<feature type="signal peptide" evidence="9">
    <location>
        <begin position="1"/>
        <end position="20"/>
    </location>
</feature>
<evidence type="ECO:0000256" key="7">
    <source>
        <dbReference type="ARBA" id="ARBA00023237"/>
    </source>
</evidence>
<keyword evidence="8" id="KW-0175">Coiled coil</keyword>
<dbReference type="SUPFAM" id="SSF56954">
    <property type="entry name" value="Outer membrane efflux proteins (OEP)"/>
    <property type="match status" value="1"/>
</dbReference>